<evidence type="ECO:0000256" key="3">
    <source>
        <dbReference type="ARBA" id="ARBA00022450"/>
    </source>
</evidence>
<dbReference type="InterPro" id="IPR029058">
    <property type="entry name" value="AB_hydrolase_fold"/>
</dbReference>
<dbReference type="NCBIfam" id="TIGR01733">
    <property type="entry name" value="AA-adenyl-dom"/>
    <property type="match status" value="2"/>
</dbReference>
<dbReference type="Pfam" id="PF00501">
    <property type="entry name" value="AMP-binding"/>
    <property type="match status" value="2"/>
</dbReference>
<keyword evidence="3" id="KW-0596">Phosphopantetheine</keyword>
<name>A0A5M7BNM6_SACHI</name>
<dbReference type="Proteomes" id="UP000323946">
    <property type="component" value="Unassembled WGS sequence"/>
</dbReference>
<keyword evidence="4" id="KW-0597">Phosphoprotein</keyword>
<dbReference type="Gene3D" id="3.30.559.30">
    <property type="entry name" value="Nonribosomal peptide synthetase, condensation domain"/>
    <property type="match status" value="2"/>
</dbReference>
<reference evidence="7 8" key="1">
    <citation type="submission" date="2019-09" db="EMBL/GenBank/DDBJ databases">
        <title>Draft genome sequence of the thermophilic Saccharopolyspora hirsuta VKM Ac-666T.</title>
        <authorList>
            <person name="Lobastova T.G."/>
            <person name="Fokina V."/>
            <person name="Bragin E.Y."/>
            <person name="Shtratnikova V.Y."/>
            <person name="Starodumova I.P."/>
            <person name="Tarlachkov S.V."/>
            <person name="Donova M.V."/>
        </authorList>
    </citation>
    <scope>NUCLEOTIDE SEQUENCE [LARGE SCALE GENOMIC DNA]</scope>
    <source>
        <strain evidence="7 8">VKM Ac-666</strain>
    </source>
</reference>
<dbReference type="InterPro" id="IPR001242">
    <property type="entry name" value="Condensation_dom"/>
</dbReference>
<proteinExistence type="inferred from homology"/>
<gene>
    <name evidence="7" type="ORF">F1721_22575</name>
</gene>
<dbReference type="Pfam" id="PF13193">
    <property type="entry name" value="AMP-binding_C"/>
    <property type="match status" value="2"/>
</dbReference>
<dbReference type="Gene3D" id="1.10.1200.10">
    <property type="entry name" value="ACP-like"/>
    <property type="match status" value="1"/>
</dbReference>
<comment type="similarity">
    <text evidence="2">Belongs to the ATP-dependent AMP-binding enzyme family.</text>
</comment>
<feature type="compositionally biased region" description="Basic and acidic residues" evidence="5">
    <location>
        <begin position="2054"/>
        <end position="2069"/>
    </location>
</feature>
<dbReference type="InterPro" id="IPR036736">
    <property type="entry name" value="ACP-like_sf"/>
</dbReference>
<evidence type="ECO:0000256" key="1">
    <source>
        <dbReference type="ARBA" id="ARBA00001957"/>
    </source>
</evidence>
<dbReference type="InterPro" id="IPR009081">
    <property type="entry name" value="PP-bd_ACP"/>
</dbReference>
<dbReference type="GO" id="GO:0008610">
    <property type="term" value="P:lipid biosynthetic process"/>
    <property type="evidence" value="ECO:0007669"/>
    <property type="project" value="UniProtKB-ARBA"/>
</dbReference>
<dbReference type="CDD" id="cd19543">
    <property type="entry name" value="DCL_NRPS"/>
    <property type="match status" value="1"/>
</dbReference>
<evidence type="ECO:0000256" key="4">
    <source>
        <dbReference type="ARBA" id="ARBA00022553"/>
    </source>
</evidence>
<comment type="caution">
    <text evidence="7">The sequence shown here is derived from an EMBL/GenBank/DDBJ whole genome shotgun (WGS) entry which is preliminary data.</text>
</comment>
<feature type="region of interest" description="Disordered" evidence="5">
    <location>
        <begin position="2054"/>
        <end position="2073"/>
    </location>
</feature>
<dbReference type="InterPro" id="IPR020845">
    <property type="entry name" value="AMP-binding_CS"/>
</dbReference>
<dbReference type="SMART" id="SM00823">
    <property type="entry name" value="PKS_PP"/>
    <property type="match status" value="2"/>
</dbReference>
<feature type="domain" description="Carrier" evidence="6">
    <location>
        <begin position="1001"/>
        <end position="1076"/>
    </location>
</feature>
<dbReference type="Pfam" id="PF00975">
    <property type="entry name" value="Thioesterase"/>
    <property type="match status" value="1"/>
</dbReference>
<dbReference type="SUPFAM" id="SSF56801">
    <property type="entry name" value="Acetyl-CoA synthetase-like"/>
    <property type="match status" value="2"/>
</dbReference>
<dbReference type="InterPro" id="IPR001031">
    <property type="entry name" value="Thioesterase"/>
</dbReference>
<feature type="domain" description="Carrier" evidence="6">
    <location>
        <begin position="2072"/>
        <end position="2147"/>
    </location>
</feature>
<sequence>MGAGAARARRARLRTGCWRLHAFGRVAGVVEPGRDRTAGSGLGGPRTVSRAELQDILPLSPLQEGIFFHHVYDEVGPDVYAIQLTLDLAGPLDTSALRAAAEALLARHPNLRAGFRYQGLSRPVQVVPRSVALPWHEVDLSGLPERDRAAEEQRVLDADRAARLDLAKPPLLRFTLVRRGEQDHRLLLTFHHILLDGWSMPLLWRELVALYRSGGDTSGLPAVRPYRDYLVWLSEQDRSAAERAWRAALEGLAGPTLVAPEADVVPVVPQRLGRHVSDTATRALTEWARREKLTLGTVVQGAWGLVLARLTGRDDVVTGLTVSGRPPEVPGVEDMIGLFINTVPLRVRLDPAETAAQFLHRLQEEQAGLLAHQYLGLGDIQRLVEVGRRRGGLFDTLTVFENYPSGGGSGPGGDGLRVTSVDSQDANHYPLSLIGAPGERLWLRLDHRPDVFGEAEARAVLDRLVAVVEDIAADPDRPVAELGVRAAPSGVAVGGATEVPERSLPELFAAQVRRGPGELAVVSGADELSYAELDERANRLAHRLIGLGVRPESPVALLLERSADVPVSALAVLKAGGAYVPLHHAFPLERMRQVVREVGAEVVVTDSRMAELVADLDLSRVVVDTDQELAAQPSTSPEVPVAPDQLAYVMFTSGSTGTPKGVGVTHRGVAELAWDRRWRGGAHERVLMTSANAFDAATYELWIPLLAGHRMVVAPPGEVDLGVLADVIERHEVTGALLTTALFNLIAEERPQLLAGMREVCTGGDAASAAAFRRVLEACPRTAVTNLYGPTEITVNATHHAVRSAAEVGEAVPIGGPMDNTRLAVLDARLRPVPEGAVGELYIGGAGLARGYVHRPGLTAERFVADPWGEPGARMYRTGDLVRRNRDGSLEFAGRADDQVKVRGFRIELAEVEAAVAARPDVEAAAVVVREDRPGDKRLVAYVVPEAADTARARAELAEVLPAYMVPDFFVPVAQLPTTPAGKVDRRALPAPDEHGWTGRGPRSPQEEILCGLFAEVLGRSSVGIDDDLFALGGNSLLATRLVSRIRSTLRAELAIRQLFDNPTVAGISALLGRAGRVRRPVRRVTPRPARVPLSFAQRRLWFLDRVDRAATYNIWLPLRLSGRLDRDALRAALADVVARHESLRTVLAEDDAGLHQVVREPFEPDVAVVATSEAQLPDEMGRALRTRFDLAAEPPLRCWLFEPSDAPAEHVLLLVMHHVVGDGWSMPLLRRDLAMAYSARCAGRAPDWEPLPVQYADHALWQHAELGSEQDPDSPIARQLAYWSEQLAGLPEELQLPADRPRPLVASHRGGLVPFDIPPGLHAGLVGLARDARATLFMVLQAGVSALLSRLGAGEDIPIGTPVAGRTDDALDELVGFFLNTLVLRADLSGDPTFRELLDRVRSTDLDAYAHQDLPFERLVEVLNPQRSLARHPLFQVHLTVDNNDRSAVGAVAGRVPGLSVTTERISSPVAKFDLSCTFVEQHAADGSPAGVRATLEYSADLFDEDTAVALTDRLLRVLETAVANPQVRVGRIDVLSPGERRQVLEGWNDTAVERPWRSLPEQFEAQVRRSPDLPAVLDGSALSYAQLNSRANRLARWLIARGAGPEQAVPLFLPRGATQLVALWAAVKAGAAYVPVDPALPPERVAATLAGFRAPLLLTTSDLAEQLPAEVPPPFALDDPDLVAELAQERDADLTDAERGTRLRPEHPLYVIHTSGSTGRPKPVEMTAGAMANLLAWQREVLEPAPGRVVAHFAPIGFDVSAQEVFSALLTGKTLAVCPEEVRRDPGPLVDWLDEHEVAELFAPALVVEAVATAAVERGRHLPALRDVVQAGEALVRTPAIAEFVRQHPDRRLHNHYGPTETHVVVGCTPPSRESGPAPIGRPIGGLRAYVLDRWLNPVAPGAVGELHIAGAGVARGYRDLPGMTAERFVADPFGPPGTRMYRTGDLARWSGDGQLHYAGRADLQLKIRGFRVEPGEVEAVLAGHPAVSRCAVVPRPGRNGESRLVAYVVPQRDLPVAAAELRKHLGQALPDHMVPGAFAFLDELPLGRNGKLDRAALPDPDGERTADQLPRTPEESVLCGLFAEVLGLPSVGVHDDFFRSGGHSFLAAQLVRRIQLVFGAELSVRSVFEAPTVAELAAELGSDSAADPFAVVLPLRTGGHRPPLFCVHPASGTSWSYAGLLAHLSPDQPLYGLQAPALTGGGRPESVAELAAEYVQQIRAVQPTGPYRVLGWSFGGLVAHAIATRLEELGEQVDHLVIVDSFPAPEDRPTAAPAEHEILASIFPSGFGYDPEELVTDRDAVLSRYAEELRRQGSRLAALGEAGLKATTEVFVQHNRIMTTFEPQRFDGDLLVFTALRREPGARRWRAEDWRPHVTGRIAEHEVDATHDGLLADPPALAEIGRRLDEELGG</sequence>
<dbReference type="InterPro" id="IPR045851">
    <property type="entry name" value="AMP-bd_C_sf"/>
</dbReference>
<evidence type="ECO:0000259" key="6">
    <source>
        <dbReference type="PROSITE" id="PS50075"/>
    </source>
</evidence>
<dbReference type="Gene3D" id="3.30.300.30">
    <property type="match status" value="2"/>
</dbReference>
<dbReference type="FunFam" id="3.40.50.980:FF:000001">
    <property type="entry name" value="Non-ribosomal peptide synthetase"/>
    <property type="match status" value="1"/>
</dbReference>
<dbReference type="PROSITE" id="PS50075">
    <property type="entry name" value="CARRIER"/>
    <property type="match status" value="2"/>
</dbReference>
<dbReference type="PANTHER" id="PTHR45527:SF1">
    <property type="entry name" value="FATTY ACID SYNTHASE"/>
    <property type="match status" value="1"/>
</dbReference>
<dbReference type="GO" id="GO:0044550">
    <property type="term" value="P:secondary metabolite biosynthetic process"/>
    <property type="evidence" value="ECO:0007669"/>
    <property type="project" value="UniProtKB-ARBA"/>
</dbReference>
<dbReference type="SMART" id="SM00824">
    <property type="entry name" value="PKS_TE"/>
    <property type="match status" value="1"/>
</dbReference>
<dbReference type="GO" id="GO:0072330">
    <property type="term" value="P:monocarboxylic acid biosynthetic process"/>
    <property type="evidence" value="ECO:0007669"/>
    <property type="project" value="UniProtKB-ARBA"/>
</dbReference>
<dbReference type="PROSITE" id="PS00012">
    <property type="entry name" value="PHOSPHOPANTETHEINE"/>
    <property type="match status" value="1"/>
</dbReference>
<dbReference type="FunFam" id="3.40.50.12780:FF:000012">
    <property type="entry name" value="Non-ribosomal peptide synthetase"/>
    <property type="match status" value="1"/>
</dbReference>
<dbReference type="PANTHER" id="PTHR45527">
    <property type="entry name" value="NONRIBOSOMAL PEPTIDE SYNTHETASE"/>
    <property type="match status" value="1"/>
</dbReference>
<dbReference type="Pfam" id="PF00668">
    <property type="entry name" value="Condensation"/>
    <property type="match status" value="2"/>
</dbReference>
<dbReference type="CDD" id="cd12117">
    <property type="entry name" value="A_NRPS_Srf_like"/>
    <property type="match status" value="1"/>
</dbReference>
<organism evidence="7 8">
    <name type="scientific">Saccharopolyspora hirsuta</name>
    <dbReference type="NCBI Taxonomy" id="1837"/>
    <lineage>
        <taxon>Bacteria</taxon>
        <taxon>Bacillati</taxon>
        <taxon>Actinomycetota</taxon>
        <taxon>Actinomycetes</taxon>
        <taxon>Pseudonocardiales</taxon>
        <taxon>Pseudonocardiaceae</taxon>
        <taxon>Saccharopolyspora</taxon>
    </lineage>
</organism>
<dbReference type="SUPFAM" id="SSF53474">
    <property type="entry name" value="alpha/beta-Hydrolases"/>
    <property type="match status" value="1"/>
</dbReference>
<feature type="region of interest" description="Disordered" evidence="5">
    <location>
        <begin position="983"/>
        <end position="1003"/>
    </location>
</feature>
<dbReference type="Gene3D" id="3.30.559.10">
    <property type="entry name" value="Chloramphenicol acetyltransferase-like domain"/>
    <property type="match status" value="2"/>
</dbReference>
<dbReference type="FunFam" id="3.30.300.30:FF:000010">
    <property type="entry name" value="Enterobactin synthetase component F"/>
    <property type="match status" value="2"/>
</dbReference>
<protein>
    <submittedName>
        <fullName evidence="7">Amino acid adenylation domain-containing protein</fullName>
    </submittedName>
</protein>
<dbReference type="FunFam" id="1.10.1200.10:FF:000016">
    <property type="entry name" value="Non-ribosomal peptide synthase"/>
    <property type="match status" value="1"/>
</dbReference>
<dbReference type="SUPFAM" id="SSF52777">
    <property type="entry name" value="CoA-dependent acyltransferases"/>
    <property type="match status" value="4"/>
</dbReference>
<dbReference type="EMBL" id="VWPH01000010">
    <property type="protein sequence ID" value="KAA5830640.1"/>
    <property type="molecule type" value="Genomic_DNA"/>
</dbReference>
<evidence type="ECO:0000256" key="5">
    <source>
        <dbReference type="SAM" id="MobiDB-lite"/>
    </source>
</evidence>
<dbReference type="InterPro" id="IPR006162">
    <property type="entry name" value="Ppantetheine_attach_site"/>
</dbReference>
<dbReference type="InterPro" id="IPR020802">
    <property type="entry name" value="TesA-like"/>
</dbReference>
<comment type="cofactor">
    <cofactor evidence="1">
        <name>pantetheine 4'-phosphate</name>
        <dbReference type="ChEBI" id="CHEBI:47942"/>
    </cofactor>
</comment>
<dbReference type="Gene3D" id="2.30.38.10">
    <property type="entry name" value="Luciferase, Domain 3"/>
    <property type="match status" value="2"/>
</dbReference>
<dbReference type="InterPro" id="IPR020806">
    <property type="entry name" value="PKS_PP-bd"/>
</dbReference>
<evidence type="ECO:0000313" key="8">
    <source>
        <dbReference type="Proteomes" id="UP000323946"/>
    </source>
</evidence>
<dbReference type="CDD" id="cd19540">
    <property type="entry name" value="LCL_NRPS-like"/>
    <property type="match status" value="1"/>
</dbReference>
<dbReference type="GO" id="GO:0003824">
    <property type="term" value="F:catalytic activity"/>
    <property type="evidence" value="ECO:0007669"/>
    <property type="project" value="InterPro"/>
</dbReference>
<dbReference type="InterPro" id="IPR023213">
    <property type="entry name" value="CAT-like_dom_sf"/>
</dbReference>
<accession>A0A5M7BNM6</accession>
<dbReference type="InterPro" id="IPR025110">
    <property type="entry name" value="AMP-bd_C"/>
</dbReference>
<dbReference type="Gene3D" id="3.40.50.980">
    <property type="match status" value="4"/>
</dbReference>
<feature type="compositionally biased region" description="Basic and acidic residues" evidence="5">
    <location>
        <begin position="983"/>
        <end position="997"/>
    </location>
</feature>
<dbReference type="FunFam" id="2.30.38.10:FF:000001">
    <property type="entry name" value="Non-ribosomal peptide synthetase PvdI"/>
    <property type="match status" value="2"/>
</dbReference>
<dbReference type="GO" id="GO:0005829">
    <property type="term" value="C:cytosol"/>
    <property type="evidence" value="ECO:0007669"/>
    <property type="project" value="TreeGrafter"/>
</dbReference>
<dbReference type="GO" id="GO:0043041">
    <property type="term" value="P:amino acid activation for nonribosomal peptide biosynthetic process"/>
    <property type="evidence" value="ECO:0007669"/>
    <property type="project" value="TreeGrafter"/>
</dbReference>
<dbReference type="SUPFAM" id="SSF47336">
    <property type="entry name" value="ACP-like"/>
    <property type="match status" value="2"/>
</dbReference>
<dbReference type="OrthoDB" id="2472181at2"/>
<dbReference type="FunFam" id="1.10.1200.10:FF:000005">
    <property type="entry name" value="Nonribosomal peptide synthetase 1"/>
    <property type="match status" value="1"/>
</dbReference>
<dbReference type="GO" id="GO:0031177">
    <property type="term" value="F:phosphopantetheine binding"/>
    <property type="evidence" value="ECO:0007669"/>
    <property type="project" value="InterPro"/>
</dbReference>
<dbReference type="Pfam" id="PF00550">
    <property type="entry name" value="PP-binding"/>
    <property type="match status" value="2"/>
</dbReference>
<dbReference type="InterPro" id="IPR000873">
    <property type="entry name" value="AMP-dep_synth/lig_dom"/>
</dbReference>
<evidence type="ECO:0000256" key="2">
    <source>
        <dbReference type="ARBA" id="ARBA00006432"/>
    </source>
</evidence>
<keyword evidence="8" id="KW-1185">Reference proteome</keyword>
<dbReference type="InterPro" id="IPR010071">
    <property type="entry name" value="AA_adenyl_dom"/>
</dbReference>
<evidence type="ECO:0000313" key="7">
    <source>
        <dbReference type="EMBL" id="KAA5830640.1"/>
    </source>
</evidence>
<dbReference type="Gene3D" id="3.40.50.1820">
    <property type="entry name" value="alpha/beta hydrolase"/>
    <property type="match status" value="1"/>
</dbReference>
<dbReference type="PROSITE" id="PS00455">
    <property type="entry name" value="AMP_BINDING"/>
    <property type="match status" value="2"/>
</dbReference>